<dbReference type="Proteomes" id="UP001470230">
    <property type="component" value="Unassembled WGS sequence"/>
</dbReference>
<organism evidence="1 2">
    <name type="scientific">Tritrichomonas musculus</name>
    <dbReference type="NCBI Taxonomy" id="1915356"/>
    <lineage>
        <taxon>Eukaryota</taxon>
        <taxon>Metamonada</taxon>
        <taxon>Parabasalia</taxon>
        <taxon>Tritrichomonadida</taxon>
        <taxon>Tritrichomonadidae</taxon>
        <taxon>Tritrichomonas</taxon>
    </lineage>
</organism>
<reference evidence="1 2" key="1">
    <citation type="submission" date="2024-04" db="EMBL/GenBank/DDBJ databases">
        <title>Tritrichomonas musculus Genome.</title>
        <authorList>
            <person name="Alves-Ferreira E."/>
            <person name="Grigg M."/>
            <person name="Lorenzi H."/>
            <person name="Galac M."/>
        </authorList>
    </citation>
    <scope>NUCLEOTIDE SEQUENCE [LARGE SCALE GENOMIC DNA]</scope>
    <source>
        <strain evidence="1 2">EAF2021</strain>
    </source>
</reference>
<proteinExistence type="predicted"/>
<comment type="caution">
    <text evidence="1">The sequence shown here is derived from an EMBL/GenBank/DDBJ whole genome shotgun (WGS) entry which is preliminary data.</text>
</comment>
<keyword evidence="2" id="KW-1185">Reference proteome</keyword>
<protein>
    <submittedName>
        <fullName evidence="1">Uncharacterized protein</fullName>
    </submittedName>
</protein>
<name>A0ABR2K576_9EUKA</name>
<gene>
    <name evidence="1" type="ORF">M9Y10_041745</name>
</gene>
<sequence length="86" mass="9620">MAICPCPSTVSDYIKKDFDNNTKKLNILVLAQSHDINVDVDENLQDDQYAARITVENGILSTVKHGRKQKGSPAFNWIQISAFVNL</sequence>
<accession>A0ABR2K576</accession>
<evidence type="ECO:0000313" key="1">
    <source>
        <dbReference type="EMBL" id="KAK8886283.1"/>
    </source>
</evidence>
<evidence type="ECO:0000313" key="2">
    <source>
        <dbReference type="Proteomes" id="UP001470230"/>
    </source>
</evidence>
<dbReference type="EMBL" id="JAPFFF010000007">
    <property type="protein sequence ID" value="KAK8886283.1"/>
    <property type="molecule type" value="Genomic_DNA"/>
</dbReference>